<comment type="caution">
    <text evidence="1">The sequence shown here is derived from an EMBL/GenBank/DDBJ whole genome shotgun (WGS) entry which is preliminary data.</text>
</comment>
<gene>
    <name evidence="1" type="ORF">M9458_003629</name>
</gene>
<protein>
    <submittedName>
        <fullName evidence="1">Uncharacterized protein</fullName>
    </submittedName>
</protein>
<evidence type="ECO:0000313" key="2">
    <source>
        <dbReference type="Proteomes" id="UP001529510"/>
    </source>
</evidence>
<keyword evidence="2" id="KW-1185">Reference proteome</keyword>
<dbReference type="EMBL" id="JAMKFB020000002">
    <property type="protein sequence ID" value="KAL0200442.1"/>
    <property type="molecule type" value="Genomic_DNA"/>
</dbReference>
<name>A0ABD0RRG9_CIRMR</name>
<sequence length="60" mass="6753">QGYRSLKDHTTDFVFLTNLKHYPDSCLCSFFQAGLNTATRVQLLVACVEWVLVSCNSPLT</sequence>
<feature type="non-terminal residue" evidence="1">
    <location>
        <position position="60"/>
    </location>
</feature>
<proteinExistence type="predicted"/>
<reference evidence="1 2" key="1">
    <citation type="submission" date="2024-05" db="EMBL/GenBank/DDBJ databases">
        <title>Genome sequencing and assembly of Indian major carp, Cirrhinus mrigala (Hamilton, 1822).</title>
        <authorList>
            <person name="Mohindra V."/>
            <person name="Chowdhury L.M."/>
            <person name="Lal K."/>
            <person name="Jena J.K."/>
        </authorList>
    </citation>
    <scope>NUCLEOTIDE SEQUENCE [LARGE SCALE GENOMIC DNA]</scope>
    <source>
        <strain evidence="1">CM1030</strain>
        <tissue evidence="1">Blood</tissue>
    </source>
</reference>
<feature type="non-terminal residue" evidence="1">
    <location>
        <position position="1"/>
    </location>
</feature>
<evidence type="ECO:0000313" key="1">
    <source>
        <dbReference type="EMBL" id="KAL0200442.1"/>
    </source>
</evidence>
<accession>A0ABD0RRG9</accession>
<organism evidence="1 2">
    <name type="scientific">Cirrhinus mrigala</name>
    <name type="common">Mrigala</name>
    <dbReference type="NCBI Taxonomy" id="683832"/>
    <lineage>
        <taxon>Eukaryota</taxon>
        <taxon>Metazoa</taxon>
        <taxon>Chordata</taxon>
        <taxon>Craniata</taxon>
        <taxon>Vertebrata</taxon>
        <taxon>Euteleostomi</taxon>
        <taxon>Actinopterygii</taxon>
        <taxon>Neopterygii</taxon>
        <taxon>Teleostei</taxon>
        <taxon>Ostariophysi</taxon>
        <taxon>Cypriniformes</taxon>
        <taxon>Cyprinidae</taxon>
        <taxon>Labeoninae</taxon>
        <taxon>Labeonini</taxon>
        <taxon>Cirrhinus</taxon>
    </lineage>
</organism>
<dbReference type="AlphaFoldDB" id="A0ABD0RRG9"/>
<dbReference type="Proteomes" id="UP001529510">
    <property type="component" value="Unassembled WGS sequence"/>
</dbReference>